<dbReference type="Pfam" id="PF04082">
    <property type="entry name" value="Fungal_trans"/>
    <property type="match status" value="1"/>
</dbReference>
<dbReference type="Pfam" id="PF00172">
    <property type="entry name" value="Zn_clus"/>
    <property type="match status" value="1"/>
</dbReference>
<dbReference type="CDD" id="cd00067">
    <property type="entry name" value="GAL4"/>
    <property type="match status" value="1"/>
</dbReference>
<evidence type="ECO:0000256" key="2">
    <source>
        <dbReference type="ARBA" id="ARBA00023015"/>
    </source>
</evidence>
<feature type="region of interest" description="Disordered" evidence="6">
    <location>
        <begin position="572"/>
        <end position="600"/>
    </location>
</feature>
<evidence type="ECO:0000259" key="7">
    <source>
        <dbReference type="PROSITE" id="PS50048"/>
    </source>
</evidence>
<dbReference type="InterPro" id="IPR036864">
    <property type="entry name" value="Zn2-C6_fun-type_DNA-bd_sf"/>
</dbReference>
<comment type="caution">
    <text evidence="8">The sequence shown here is derived from an EMBL/GenBank/DDBJ whole genome shotgun (WGS) entry which is preliminary data.</text>
</comment>
<gene>
    <name evidence="8" type="ORF">B7463_g4592</name>
</gene>
<dbReference type="GO" id="GO:0000978">
    <property type="term" value="F:RNA polymerase II cis-regulatory region sequence-specific DNA binding"/>
    <property type="evidence" value="ECO:0007669"/>
    <property type="project" value="TreeGrafter"/>
</dbReference>
<dbReference type="STRING" id="5539.A0A3E2HE95"/>
<feature type="compositionally biased region" description="Low complexity" evidence="6">
    <location>
        <begin position="125"/>
        <end position="136"/>
    </location>
</feature>
<accession>A0A3E2HE95</accession>
<dbReference type="PROSITE" id="PS00463">
    <property type="entry name" value="ZN2_CY6_FUNGAL_1"/>
    <property type="match status" value="1"/>
</dbReference>
<keyword evidence="9" id="KW-1185">Reference proteome</keyword>
<dbReference type="OMA" id="EEFETWQ"/>
<evidence type="ECO:0000256" key="6">
    <source>
        <dbReference type="SAM" id="MobiDB-lite"/>
    </source>
</evidence>
<dbReference type="InterPro" id="IPR051127">
    <property type="entry name" value="Fungal_SecMet_Regulators"/>
</dbReference>
<evidence type="ECO:0000256" key="1">
    <source>
        <dbReference type="ARBA" id="ARBA00022723"/>
    </source>
</evidence>
<dbReference type="SMART" id="SM00906">
    <property type="entry name" value="Fungal_trans"/>
    <property type="match status" value="1"/>
</dbReference>
<dbReference type="GO" id="GO:0008270">
    <property type="term" value="F:zinc ion binding"/>
    <property type="evidence" value="ECO:0007669"/>
    <property type="project" value="InterPro"/>
</dbReference>
<dbReference type="SUPFAM" id="SSF57701">
    <property type="entry name" value="Zn2/Cys6 DNA-binding domain"/>
    <property type="match status" value="1"/>
</dbReference>
<dbReference type="PANTHER" id="PTHR47424:SF3">
    <property type="entry name" value="REGULATORY PROTEIN GAL4"/>
    <property type="match status" value="1"/>
</dbReference>
<dbReference type="InterPro" id="IPR007219">
    <property type="entry name" value="XnlR_reg_dom"/>
</dbReference>
<dbReference type="GO" id="GO:0000981">
    <property type="term" value="F:DNA-binding transcription factor activity, RNA polymerase II-specific"/>
    <property type="evidence" value="ECO:0007669"/>
    <property type="project" value="InterPro"/>
</dbReference>
<dbReference type="Proteomes" id="UP000258309">
    <property type="component" value="Unassembled WGS sequence"/>
</dbReference>
<dbReference type="OrthoDB" id="5386330at2759"/>
<feature type="region of interest" description="Disordered" evidence="6">
    <location>
        <begin position="109"/>
        <end position="136"/>
    </location>
</feature>
<keyword evidence="4" id="KW-0804">Transcription</keyword>
<proteinExistence type="predicted"/>
<dbReference type="PANTHER" id="PTHR47424">
    <property type="entry name" value="REGULATORY PROTEIN GAL4"/>
    <property type="match status" value="1"/>
</dbReference>
<dbReference type="Gene3D" id="4.10.240.10">
    <property type="entry name" value="Zn(2)-C6 fungal-type DNA-binding domain"/>
    <property type="match status" value="1"/>
</dbReference>
<name>A0A3E2HE95_SCYLI</name>
<evidence type="ECO:0000256" key="4">
    <source>
        <dbReference type="ARBA" id="ARBA00023163"/>
    </source>
</evidence>
<feature type="compositionally biased region" description="Polar residues" evidence="6">
    <location>
        <begin position="110"/>
        <end position="124"/>
    </location>
</feature>
<evidence type="ECO:0000313" key="9">
    <source>
        <dbReference type="Proteomes" id="UP000258309"/>
    </source>
</evidence>
<dbReference type="GO" id="GO:0000435">
    <property type="term" value="P:positive regulation of transcription from RNA polymerase II promoter by galactose"/>
    <property type="evidence" value="ECO:0007669"/>
    <property type="project" value="TreeGrafter"/>
</dbReference>
<feature type="non-terminal residue" evidence="8">
    <location>
        <position position="1"/>
    </location>
</feature>
<evidence type="ECO:0000256" key="5">
    <source>
        <dbReference type="ARBA" id="ARBA00023242"/>
    </source>
</evidence>
<keyword evidence="2" id="KW-0805">Transcription regulation</keyword>
<feature type="domain" description="Zn(2)-C6 fungal-type" evidence="7">
    <location>
        <begin position="47"/>
        <end position="77"/>
    </location>
</feature>
<keyword evidence="5" id="KW-0539">Nucleus</keyword>
<feature type="non-terminal residue" evidence="8">
    <location>
        <position position="649"/>
    </location>
</feature>
<sequence length="649" mass="72312">MQHQKPISPTAPQNQTPGPIVLLYQTMDQAQPPPEARVRKRRRVGVACSNCRIRKTKCDAAKPTCSTCLASKEVCQYTSIGVPKGANVLINQEYLQSLERRIQSIEGMTPQDQEPKQSSATPSQIPSNTTGTTNTPATTAISEVTQFTIPTTQQPAADVREPESQTRANFVATDPDIFVGGSSGVSFTQLILNAMNGGNSSKVQTEPFSTPRHSESGTGDQNLFSLPSESADLLQLLLDWDMEKVQILLLGSRYLQTSNSPDECWNVLGLAIRIAYGLELHRNPSDEFDYITKEVRKRVWCNLFIFDKLLSMIYGRPSATLATDSNLVPEDLDDDCIEKHRILYPSPRRPSSMSFCIQVAKLYHLLESASRLSDSGNMKRGNLAFTMASLDEEYEEWYQNVPPHLKKIHSSDDDPKEQALILALRANMVRILIHRQSLAFPLHTLSGNNNQEKLASPGGMKSNMFQFSRNICVSSAMEIIKLVGLRYLRTADAVGPSWFNLYYLFNAILVVISHVVDPAYRDDKEALRQLDFAMAMIKRMSTNHDSAQRAYLFLQQLLGYMEKLLNLGETRHSSGGGTIDTSASQANYPHPATGDSHHPSSTPADFDLYALLDMTQNLTDNLGMDLSNSGVEVWPWCEIPQPMSSETFY</sequence>
<evidence type="ECO:0000256" key="3">
    <source>
        <dbReference type="ARBA" id="ARBA00023125"/>
    </source>
</evidence>
<dbReference type="CDD" id="cd12148">
    <property type="entry name" value="fungal_TF_MHR"/>
    <property type="match status" value="1"/>
</dbReference>
<keyword evidence="1" id="KW-0479">Metal-binding</keyword>
<dbReference type="GO" id="GO:0006351">
    <property type="term" value="P:DNA-templated transcription"/>
    <property type="evidence" value="ECO:0007669"/>
    <property type="project" value="InterPro"/>
</dbReference>
<dbReference type="SMART" id="SM00066">
    <property type="entry name" value="GAL4"/>
    <property type="match status" value="1"/>
</dbReference>
<dbReference type="PROSITE" id="PS50048">
    <property type="entry name" value="ZN2_CY6_FUNGAL_2"/>
    <property type="match status" value="1"/>
</dbReference>
<dbReference type="EMBL" id="NCSJ02000069">
    <property type="protein sequence ID" value="RFU31729.1"/>
    <property type="molecule type" value="Genomic_DNA"/>
</dbReference>
<protein>
    <recommendedName>
        <fullName evidence="7">Zn(2)-C6 fungal-type domain-containing protein</fullName>
    </recommendedName>
</protein>
<keyword evidence="3" id="KW-0238">DNA-binding</keyword>
<dbReference type="InterPro" id="IPR001138">
    <property type="entry name" value="Zn2Cys6_DnaBD"/>
</dbReference>
<evidence type="ECO:0000313" key="8">
    <source>
        <dbReference type="EMBL" id="RFU31729.1"/>
    </source>
</evidence>
<dbReference type="AlphaFoldDB" id="A0A3E2HE95"/>
<feature type="region of interest" description="Disordered" evidence="6">
    <location>
        <begin position="201"/>
        <end position="221"/>
    </location>
</feature>
<reference evidence="8 9" key="1">
    <citation type="submission" date="2018-05" db="EMBL/GenBank/DDBJ databases">
        <title>Draft genome sequence of Scytalidium lignicola DSM 105466, a ubiquitous saprotrophic fungus.</title>
        <authorList>
            <person name="Buettner E."/>
            <person name="Gebauer A.M."/>
            <person name="Hofrichter M."/>
            <person name="Liers C."/>
            <person name="Kellner H."/>
        </authorList>
    </citation>
    <scope>NUCLEOTIDE SEQUENCE [LARGE SCALE GENOMIC DNA]</scope>
    <source>
        <strain evidence="8 9">DSM 105466</strain>
    </source>
</reference>
<organism evidence="8 9">
    <name type="scientific">Scytalidium lignicola</name>
    <name type="common">Hyphomycete</name>
    <dbReference type="NCBI Taxonomy" id="5539"/>
    <lineage>
        <taxon>Eukaryota</taxon>
        <taxon>Fungi</taxon>
        <taxon>Dikarya</taxon>
        <taxon>Ascomycota</taxon>
        <taxon>Pezizomycotina</taxon>
        <taxon>Leotiomycetes</taxon>
        <taxon>Leotiomycetes incertae sedis</taxon>
        <taxon>Scytalidium</taxon>
    </lineage>
</organism>
<dbReference type="GO" id="GO:0005634">
    <property type="term" value="C:nucleus"/>
    <property type="evidence" value="ECO:0007669"/>
    <property type="project" value="TreeGrafter"/>
</dbReference>